<protein>
    <submittedName>
        <fullName evidence="1">Uncharacterized protein</fullName>
    </submittedName>
</protein>
<dbReference type="HOGENOM" id="CLU_3420987_0_0_11"/>
<accession>D6E6T4</accession>
<evidence type="ECO:0000313" key="1">
    <source>
        <dbReference type="EMBL" id="CBL03431.1"/>
    </source>
</evidence>
<organism evidence="1 2">
    <name type="scientific">Gordonibacter pamelaeae 7-10-1-b</name>
    <dbReference type="NCBI Taxonomy" id="657308"/>
    <lineage>
        <taxon>Bacteria</taxon>
        <taxon>Bacillati</taxon>
        <taxon>Actinomycetota</taxon>
        <taxon>Coriobacteriia</taxon>
        <taxon>Eggerthellales</taxon>
        <taxon>Eggerthellaceae</taxon>
        <taxon>Gordonibacter</taxon>
    </lineage>
</organism>
<proteinExistence type="predicted"/>
<name>D6E6T4_9ACTN</name>
<dbReference type="Proteomes" id="UP000008805">
    <property type="component" value="Chromosome"/>
</dbReference>
<evidence type="ECO:0000313" key="2">
    <source>
        <dbReference type="Proteomes" id="UP000008805"/>
    </source>
</evidence>
<keyword evidence="2" id="KW-1185">Reference proteome</keyword>
<gene>
    <name evidence="1" type="ORF">GPA_04000</name>
</gene>
<dbReference type="KEGG" id="gpa:GPA_04000"/>
<dbReference type="EMBL" id="FP929047">
    <property type="protein sequence ID" value="CBL03431.1"/>
    <property type="molecule type" value="Genomic_DNA"/>
</dbReference>
<reference evidence="1 2" key="1">
    <citation type="submission" date="2010-03" db="EMBL/GenBank/DDBJ databases">
        <title>The genome sequence of Gordonibacter pamelaeae 7-10-1-bT.</title>
        <authorList>
            <consortium name="metaHIT consortium -- http://www.metahit.eu/"/>
            <person name="Pajon A."/>
            <person name="Turner K."/>
            <person name="Parkhill J."/>
            <person name="Timmis K."/>
            <person name="Oxley A."/>
            <person name="Wurdemann D."/>
        </authorList>
    </citation>
    <scope>NUCLEOTIDE SEQUENCE [LARGE SCALE GENOMIC DNA]</scope>
    <source>
        <strain evidence="2">7-10-1-b</strain>
    </source>
</reference>
<dbReference type="AlphaFoldDB" id="D6E6T4"/>
<sequence>MGYSISLLCFAGAAFCISLIRRLA</sequence>
<reference evidence="1 2" key="2">
    <citation type="submission" date="2010-03" db="EMBL/GenBank/DDBJ databases">
        <authorList>
            <person name="Pajon A."/>
        </authorList>
    </citation>
    <scope>NUCLEOTIDE SEQUENCE [LARGE SCALE GENOMIC DNA]</scope>
    <source>
        <strain evidence="2">7-10-1-b</strain>
    </source>
</reference>